<evidence type="ECO:0000313" key="2">
    <source>
        <dbReference type="EMBL" id="GHI14926.1"/>
    </source>
</evidence>
<dbReference type="Proteomes" id="UP000660554">
    <property type="component" value="Unassembled WGS sequence"/>
</dbReference>
<accession>A0ABQ3NQA6</accession>
<evidence type="ECO:0000313" key="3">
    <source>
        <dbReference type="Proteomes" id="UP000660554"/>
    </source>
</evidence>
<keyword evidence="3" id="KW-1185">Reference proteome</keyword>
<comment type="caution">
    <text evidence="2">The sequence shown here is derived from an EMBL/GenBank/DDBJ whole genome shotgun (WGS) entry which is preliminary data.</text>
</comment>
<name>A0ABQ3NQA6_STRVG</name>
<sequence length="70" mass="7608">MDPFDFNGRPAPATRTDTCAPVGLETVPGVWPRSHTLAPRHTRTPHPHPVFPNPDMSVTLPCNGQPSNPD</sequence>
<dbReference type="EMBL" id="BNDV01000008">
    <property type="protein sequence ID" value="GHI14926.1"/>
    <property type="molecule type" value="Genomic_DNA"/>
</dbReference>
<reference evidence="3" key="1">
    <citation type="submission" date="2020-09" db="EMBL/GenBank/DDBJ databases">
        <title>Whole genome shotgun sequence of Streptomyces cinnamonensis NBRC 15873.</title>
        <authorList>
            <person name="Komaki H."/>
            <person name="Tamura T."/>
        </authorList>
    </citation>
    <scope>NUCLEOTIDE SEQUENCE [LARGE SCALE GENOMIC DNA]</scope>
    <source>
        <strain evidence="3">NBRC 15873</strain>
    </source>
</reference>
<feature type="region of interest" description="Disordered" evidence="1">
    <location>
        <begin position="1"/>
        <end position="70"/>
    </location>
</feature>
<gene>
    <name evidence="2" type="ORF">Scinn_43890</name>
</gene>
<protein>
    <submittedName>
        <fullName evidence="2">Uncharacterized protein</fullName>
    </submittedName>
</protein>
<feature type="compositionally biased region" description="Polar residues" evidence="1">
    <location>
        <begin position="60"/>
        <end position="70"/>
    </location>
</feature>
<proteinExistence type="predicted"/>
<organism evidence="2 3">
    <name type="scientific">Streptomyces virginiae</name>
    <name type="common">Streptomyces cinnamonensis</name>
    <dbReference type="NCBI Taxonomy" id="1961"/>
    <lineage>
        <taxon>Bacteria</taxon>
        <taxon>Bacillati</taxon>
        <taxon>Actinomycetota</taxon>
        <taxon>Actinomycetes</taxon>
        <taxon>Kitasatosporales</taxon>
        <taxon>Streptomycetaceae</taxon>
        <taxon>Streptomyces</taxon>
    </lineage>
</organism>
<evidence type="ECO:0000256" key="1">
    <source>
        <dbReference type="SAM" id="MobiDB-lite"/>
    </source>
</evidence>